<dbReference type="PANTHER" id="PTHR30589:SF0">
    <property type="entry name" value="PHOSPHATIDYLGLYCEROL--PROLIPOPROTEIN DIACYLGLYCERYL TRANSFERASE"/>
    <property type="match status" value="1"/>
</dbReference>
<dbReference type="EMBL" id="RCYZ01000001">
    <property type="protein sequence ID" value="TPG72318.1"/>
    <property type="molecule type" value="Genomic_DNA"/>
</dbReference>
<dbReference type="Proteomes" id="UP000317646">
    <property type="component" value="Unassembled WGS sequence"/>
</dbReference>
<dbReference type="EC" id="2.5.1.145" evidence="7"/>
<keyword evidence="3 7" id="KW-0808">Transferase</keyword>
<feature type="transmembrane region" description="Helical" evidence="7">
    <location>
        <begin position="68"/>
        <end position="88"/>
    </location>
</feature>
<proteinExistence type="inferred from homology"/>
<evidence type="ECO:0000313" key="9">
    <source>
        <dbReference type="Proteomes" id="UP000317646"/>
    </source>
</evidence>
<comment type="catalytic activity">
    <reaction evidence="7">
        <text>L-cysteinyl-[prolipoprotein] + a 1,2-diacyl-sn-glycero-3-phospho-(1'-sn-glycerol) = an S-1,2-diacyl-sn-glyceryl-L-cysteinyl-[prolipoprotein] + sn-glycerol 1-phosphate + H(+)</text>
        <dbReference type="Rhea" id="RHEA:56712"/>
        <dbReference type="Rhea" id="RHEA-COMP:14679"/>
        <dbReference type="Rhea" id="RHEA-COMP:14680"/>
        <dbReference type="ChEBI" id="CHEBI:15378"/>
        <dbReference type="ChEBI" id="CHEBI:29950"/>
        <dbReference type="ChEBI" id="CHEBI:57685"/>
        <dbReference type="ChEBI" id="CHEBI:64716"/>
        <dbReference type="ChEBI" id="CHEBI:140658"/>
        <dbReference type="EC" id="2.5.1.145"/>
    </reaction>
</comment>
<keyword evidence="8" id="KW-0449">Lipoprotein</keyword>
<comment type="similarity">
    <text evidence="1 7">Belongs to the Lgt family.</text>
</comment>
<evidence type="ECO:0000256" key="1">
    <source>
        <dbReference type="ARBA" id="ARBA00007150"/>
    </source>
</evidence>
<feature type="binding site" evidence="7">
    <location>
        <position position="151"/>
    </location>
    <ligand>
        <name>a 1,2-diacyl-sn-glycero-3-phospho-(1'-sn-glycerol)</name>
        <dbReference type="ChEBI" id="CHEBI:64716"/>
    </ligand>
</feature>
<keyword evidence="5 7" id="KW-1133">Transmembrane helix</keyword>
<keyword evidence="4 7" id="KW-0812">Transmembrane</keyword>
<protein>
    <recommendedName>
        <fullName evidence="7">Phosphatidylglycerol--prolipoprotein diacylglyceryl transferase</fullName>
        <ecNumber evidence="7">2.5.1.145</ecNumber>
    </recommendedName>
</protein>
<evidence type="ECO:0000256" key="3">
    <source>
        <dbReference type="ARBA" id="ARBA00022679"/>
    </source>
</evidence>
<comment type="pathway">
    <text evidence="7">Protein modification; lipoprotein biosynthesis (diacylglyceryl transfer).</text>
</comment>
<evidence type="ECO:0000256" key="2">
    <source>
        <dbReference type="ARBA" id="ARBA00022475"/>
    </source>
</evidence>
<evidence type="ECO:0000256" key="4">
    <source>
        <dbReference type="ARBA" id="ARBA00022692"/>
    </source>
</evidence>
<dbReference type="PANTHER" id="PTHR30589">
    <property type="entry name" value="PROLIPOPROTEIN DIACYLGLYCERYL TRANSFERASE"/>
    <property type="match status" value="1"/>
</dbReference>
<evidence type="ECO:0000256" key="5">
    <source>
        <dbReference type="ARBA" id="ARBA00022989"/>
    </source>
</evidence>
<dbReference type="GO" id="GO:0042158">
    <property type="term" value="P:lipoprotein biosynthetic process"/>
    <property type="evidence" value="ECO:0007669"/>
    <property type="project" value="UniProtKB-UniRule"/>
</dbReference>
<dbReference type="AlphaFoldDB" id="A0A502HGD8"/>
<dbReference type="UniPathway" id="UPA00664"/>
<feature type="transmembrane region" description="Helical" evidence="7">
    <location>
        <begin position="108"/>
        <end position="125"/>
    </location>
</feature>
<accession>A0A502HGD8</accession>
<dbReference type="GO" id="GO:0005886">
    <property type="term" value="C:plasma membrane"/>
    <property type="evidence" value="ECO:0007669"/>
    <property type="project" value="UniProtKB-SubCell"/>
</dbReference>
<organism evidence="8 9">
    <name type="scientific">Hymenobacter nivis</name>
    <dbReference type="NCBI Taxonomy" id="1850093"/>
    <lineage>
        <taxon>Bacteria</taxon>
        <taxon>Pseudomonadati</taxon>
        <taxon>Bacteroidota</taxon>
        <taxon>Cytophagia</taxon>
        <taxon>Cytophagales</taxon>
        <taxon>Hymenobacteraceae</taxon>
        <taxon>Hymenobacter</taxon>
    </lineage>
</organism>
<keyword evidence="2 7" id="KW-1003">Cell membrane</keyword>
<feature type="transmembrane region" description="Helical" evidence="7">
    <location>
        <begin position="232"/>
        <end position="249"/>
    </location>
</feature>
<dbReference type="InterPro" id="IPR001640">
    <property type="entry name" value="Lgt"/>
</dbReference>
<evidence type="ECO:0000313" key="8">
    <source>
        <dbReference type="EMBL" id="TPG72318.1"/>
    </source>
</evidence>
<comment type="function">
    <text evidence="7">Catalyzes the transfer of the diacylglyceryl group from phosphatidylglycerol to the sulfhydryl group of the N-terminal cysteine of a prolipoprotein, the first step in the formation of mature lipoproteins.</text>
</comment>
<keyword evidence="6 7" id="KW-0472">Membrane</keyword>
<sequence>MLSSLASIFWNVDPTIFTAGPWHVFGLEIGPLTPRWYGLLFMAPFVLGTFVLSYIYKSEKTSPAWVDVITVYMLVGTIVGARLGHVLFYEPAILKDPLEVFKIWHGGLASHGATIGILLAVWLFARNNKFDYLWTLDRIVIVVALGGACIRMGNLMNSEIVGKPTDAPWAFTFPRDVEHLVPVTRPLPAGAVQVAAVPVQLVDGTSSYRLLPEGTPVAPDAPMAVPRHPTQIYESLFCVFLLALLYSMWNRTREKTPRGQLFGLFVVLLFTFRLLIEYLKENQVSFENGNFLNQGQLLSIPFILIGIWVLLRAGKDPQNPYGYAPRDLDAAEAAAAGGPVATPLAGRK</sequence>
<dbReference type="OrthoDB" id="871140at2"/>
<dbReference type="NCBIfam" id="TIGR00544">
    <property type="entry name" value="lgt"/>
    <property type="match status" value="1"/>
</dbReference>
<comment type="subcellular location">
    <subcellularLocation>
        <location evidence="7">Cell membrane</location>
        <topology evidence="7">Multi-pass membrane protein</topology>
    </subcellularLocation>
</comment>
<comment type="caution">
    <text evidence="8">The sequence shown here is derived from an EMBL/GenBank/DDBJ whole genome shotgun (WGS) entry which is preliminary data.</text>
</comment>
<evidence type="ECO:0000256" key="6">
    <source>
        <dbReference type="ARBA" id="ARBA00023136"/>
    </source>
</evidence>
<gene>
    <name evidence="7 8" type="primary">lgt</name>
    <name evidence="8" type="ORF">EAH73_03550</name>
</gene>
<keyword evidence="9" id="KW-1185">Reference proteome</keyword>
<feature type="transmembrane region" description="Helical" evidence="7">
    <location>
        <begin position="132"/>
        <end position="153"/>
    </location>
</feature>
<dbReference type="Pfam" id="PF01790">
    <property type="entry name" value="LGT"/>
    <property type="match status" value="1"/>
</dbReference>
<dbReference type="HAMAP" id="MF_01147">
    <property type="entry name" value="Lgt"/>
    <property type="match status" value="1"/>
</dbReference>
<feature type="transmembrane region" description="Helical" evidence="7">
    <location>
        <begin position="36"/>
        <end position="56"/>
    </location>
</feature>
<evidence type="ECO:0000256" key="7">
    <source>
        <dbReference type="HAMAP-Rule" id="MF_01147"/>
    </source>
</evidence>
<feature type="transmembrane region" description="Helical" evidence="7">
    <location>
        <begin position="291"/>
        <end position="311"/>
    </location>
</feature>
<dbReference type="RefSeq" id="WP_140465099.1">
    <property type="nucleotide sequence ID" value="NZ_RCYZ01000001.1"/>
</dbReference>
<reference evidence="8 9" key="1">
    <citation type="journal article" date="2019" name="Environ. Microbiol.">
        <title>Species interactions and distinct microbial communities in high Arctic permafrost affected cryosols are associated with the CH4 and CO2 gas fluxes.</title>
        <authorList>
            <person name="Altshuler I."/>
            <person name="Hamel J."/>
            <person name="Turney S."/>
            <person name="Magnuson E."/>
            <person name="Levesque R."/>
            <person name="Greer C."/>
            <person name="Whyte L.G."/>
        </authorList>
    </citation>
    <scope>NUCLEOTIDE SEQUENCE [LARGE SCALE GENOMIC DNA]</scope>
    <source>
        <strain evidence="8 9">S9.2P</strain>
    </source>
</reference>
<name>A0A502HGD8_9BACT</name>
<dbReference type="GO" id="GO:0008961">
    <property type="term" value="F:phosphatidylglycerol-prolipoprotein diacylglyceryl transferase activity"/>
    <property type="evidence" value="ECO:0007669"/>
    <property type="project" value="UniProtKB-UniRule"/>
</dbReference>
<feature type="transmembrane region" description="Helical" evidence="7">
    <location>
        <begin position="261"/>
        <end position="279"/>
    </location>
</feature>